<evidence type="ECO:0000313" key="2">
    <source>
        <dbReference type="EMBL" id="KAJ8372291.1"/>
    </source>
</evidence>
<dbReference type="Proteomes" id="UP001221898">
    <property type="component" value="Unassembled WGS sequence"/>
</dbReference>
<proteinExistence type="predicted"/>
<feature type="region of interest" description="Disordered" evidence="1">
    <location>
        <begin position="29"/>
        <end position="57"/>
    </location>
</feature>
<evidence type="ECO:0000313" key="3">
    <source>
        <dbReference type="Proteomes" id="UP001221898"/>
    </source>
</evidence>
<gene>
    <name evidence="2" type="ORF">AAFF_G00290770</name>
</gene>
<name>A0AAD7R994_9TELE</name>
<keyword evidence="3" id="KW-1185">Reference proteome</keyword>
<evidence type="ECO:0000256" key="1">
    <source>
        <dbReference type="SAM" id="MobiDB-lite"/>
    </source>
</evidence>
<protein>
    <submittedName>
        <fullName evidence="2">Uncharacterized protein</fullName>
    </submittedName>
</protein>
<accession>A0AAD7R994</accession>
<dbReference type="EMBL" id="JAINUG010000408">
    <property type="protein sequence ID" value="KAJ8372291.1"/>
    <property type="molecule type" value="Genomic_DNA"/>
</dbReference>
<dbReference type="AlphaFoldDB" id="A0AAD7R994"/>
<sequence>MRAARSTGKVLFGENEVRFFPDLSMELQRRRRQFDGGTDPAARQQQPRPPQKLNSYQNAMREIRKSLMPFANDLSPASSSTHTSGDVNRQMLQDLLNMGCDQVRGDERYPLHCLFVLWGHMLFQ</sequence>
<reference evidence="2" key="1">
    <citation type="journal article" date="2023" name="Science">
        <title>Genome structures resolve the early diversification of teleost fishes.</title>
        <authorList>
            <person name="Parey E."/>
            <person name="Louis A."/>
            <person name="Montfort J."/>
            <person name="Bouchez O."/>
            <person name="Roques C."/>
            <person name="Iampietro C."/>
            <person name="Lluch J."/>
            <person name="Castinel A."/>
            <person name="Donnadieu C."/>
            <person name="Desvignes T."/>
            <person name="Floi Bucao C."/>
            <person name="Jouanno E."/>
            <person name="Wen M."/>
            <person name="Mejri S."/>
            <person name="Dirks R."/>
            <person name="Jansen H."/>
            <person name="Henkel C."/>
            <person name="Chen W.J."/>
            <person name="Zahm M."/>
            <person name="Cabau C."/>
            <person name="Klopp C."/>
            <person name="Thompson A.W."/>
            <person name="Robinson-Rechavi M."/>
            <person name="Braasch I."/>
            <person name="Lecointre G."/>
            <person name="Bobe J."/>
            <person name="Postlethwait J.H."/>
            <person name="Berthelot C."/>
            <person name="Roest Crollius H."/>
            <person name="Guiguen Y."/>
        </authorList>
    </citation>
    <scope>NUCLEOTIDE SEQUENCE</scope>
    <source>
        <strain evidence="2">NC1722</strain>
    </source>
</reference>
<comment type="caution">
    <text evidence="2">The sequence shown here is derived from an EMBL/GenBank/DDBJ whole genome shotgun (WGS) entry which is preliminary data.</text>
</comment>
<organism evidence="2 3">
    <name type="scientific">Aldrovandia affinis</name>
    <dbReference type="NCBI Taxonomy" id="143900"/>
    <lineage>
        <taxon>Eukaryota</taxon>
        <taxon>Metazoa</taxon>
        <taxon>Chordata</taxon>
        <taxon>Craniata</taxon>
        <taxon>Vertebrata</taxon>
        <taxon>Euteleostomi</taxon>
        <taxon>Actinopterygii</taxon>
        <taxon>Neopterygii</taxon>
        <taxon>Teleostei</taxon>
        <taxon>Notacanthiformes</taxon>
        <taxon>Halosauridae</taxon>
        <taxon>Aldrovandia</taxon>
    </lineage>
</organism>